<reference evidence="2 3" key="1">
    <citation type="submission" date="2018-09" db="EMBL/GenBank/DDBJ databases">
        <title>The draft genome of Acinetobacter sp. strains.</title>
        <authorList>
            <person name="Qin J."/>
            <person name="Feng Y."/>
            <person name="Zong Z."/>
        </authorList>
    </citation>
    <scope>NUCLEOTIDE SEQUENCE [LARGE SCALE GENOMIC DNA]</scope>
    <source>
        <strain evidence="2 3">WCHAc060003</strain>
    </source>
</reference>
<dbReference type="EMBL" id="RCHD01000074">
    <property type="protein sequence ID" value="RLL29058.1"/>
    <property type="molecule type" value="Genomic_DNA"/>
</dbReference>
<evidence type="ECO:0000313" key="2">
    <source>
        <dbReference type="EMBL" id="RLL29058.1"/>
    </source>
</evidence>
<evidence type="ECO:0000313" key="3">
    <source>
        <dbReference type="Proteomes" id="UP000267166"/>
    </source>
</evidence>
<name>A0A498CRQ6_9GAMM</name>
<dbReference type="GO" id="GO:0006259">
    <property type="term" value="P:DNA metabolic process"/>
    <property type="evidence" value="ECO:0007669"/>
    <property type="project" value="InterPro"/>
</dbReference>
<accession>A0A498CRQ6</accession>
<sequence>MQQMVNLSNFMASARSTIPQHLQGNPGDCLAIIMQSTQWGMNPFAVAQKTHLVNGQLGYEGQLVNAVITARAPVQGRLQYEWFGEWSRILGRFKEVNTNGKVKIVKDWSMDDEKGLGIRVSAQLKGEDEPRVLELLLSQAGVRNSPLWGQDPKQQLAYLAVKRWARLHCPDVILGVYTVDEFEPTVEKTITPTNNTTKSNSGSSSLKDRLKKKQETAIESTAIEVDFNTEACLKAISSAQSIEELKEIASTIPANLGEPAQTNINSAYKARKAELLNPQPFAEEAIEAVILEINSAVDLDILNEIMQSRFEPFTAQMTEAQISQISNAYDAQEAALTP</sequence>
<dbReference type="InterPro" id="IPR018330">
    <property type="entry name" value="RecT_fam"/>
</dbReference>
<protein>
    <recommendedName>
        <fullName evidence="4">Recombinase RecT</fullName>
    </recommendedName>
</protein>
<feature type="region of interest" description="Disordered" evidence="1">
    <location>
        <begin position="190"/>
        <end position="211"/>
    </location>
</feature>
<evidence type="ECO:0000256" key="1">
    <source>
        <dbReference type="SAM" id="MobiDB-lite"/>
    </source>
</evidence>
<dbReference type="Proteomes" id="UP000267166">
    <property type="component" value="Unassembled WGS sequence"/>
</dbReference>
<evidence type="ECO:0008006" key="4">
    <source>
        <dbReference type="Google" id="ProtNLM"/>
    </source>
</evidence>
<gene>
    <name evidence="2" type="ORF">D9K80_17375</name>
</gene>
<feature type="compositionally biased region" description="Low complexity" evidence="1">
    <location>
        <begin position="190"/>
        <end position="205"/>
    </location>
</feature>
<proteinExistence type="predicted"/>
<dbReference type="Pfam" id="PF03837">
    <property type="entry name" value="RecT"/>
    <property type="match status" value="1"/>
</dbReference>
<dbReference type="GO" id="GO:0003677">
    <property type="term" value="F:DNA binding"/>
    <property type="evidence" value="ECO:0007669"/>
    <property type="project" value="InterPro"/>
</dbReference>
<organism evidence="2 3">
    <name type="scientific">Acinetobacter cumulans</name>
    <dbReference type="NCBI Taxonomy" id="2136182"/>
    <lineage>
        <taxon>Bacteria</taxon>
        <taxon>Pseudomonadati</taxon>
        <taxon>Pseudomonadota</taxon>
        <taxon>Gammaproteobacteria</taxon>
        <taxon>Moraxellales</taxon>
        <taxon>Moraxellaceae</taxon>
        <taxon>Acinetobacter</taxon>
    </lineage>
</organism>
<comment type="caution">
    <text evidence="2">The sequence shown here is derived from an EMBL/GenBank/DDBJ whole genome shotgun (WGS) entry which is preliminary data.</text>
</comment>
<dbReference type="AlphaFoldDB" id="A0A498CRQ6"/>